<evidence type="ECO:0000313" key="2">
    <source>
        <dbReference type="Proteomes" id="UP001597283"/>
    </source>
</evidence>
<dbReference type="Gene3D" id="6.20.450.20">
    <property type="match status" value="1"/>
</dbReference>
<proteinExistence type="predicted"/>
<sequence length="83" mass="9431">MADRDPAINLGQFTERAEAFLGDGFHESVEDVLDDALRLLEKRREAFEIMVREKVAEALADPRPAVPIDEAFARVRAHLEARR</sequence>
<dbReference type="EMBL" id="JBHUFC010000002">
    <property type="protein sequence ID" value="MFD1786651.1"/>
    <property type="molecule type" value="Genomic_DNA"/>
</dbReference>
<dbReference type="RefSeq" id="WP_380938832.1">
    <property type="nucleotide sequence ID" value="NZ_JBHUFC010000002.1"/>
</dbReference>
<reference evidence="2" key="1">
    <citation type="journal article" date="2019" name="Int. J. Syst. Evol. Microbiol.">
        <title>The Global Catalogue of Microorganisms (GCM) 10K type strain sequencing project: providing services to taxonomists for standard genome sequencing and annotation.</title>
        <authorList>
            <consortium name="The Broad Institute Genomics Platform"/>
            <consortium name="The Broad Institute Genome Sequencing Center for Infectious Disease"/>
            <person name="Wu L."/>
            <person name="Ma J."/>
        </authorList>
    </citation>
    <scope>NUCLEOTIDE SEQUENCE [LARGE SCALE GENOMIC DNA]</scope>
    <source>
        <strain evidence="2">Q85</strain>
    </source>
</reference>
<evidence type="ECO:0000313" key="1">
    <source>
        <dbReference type="EMBL" id="MFD1786651.1"/>
    </source>
</evidence>
<dbReference type="Proteomes" id="UP001597283">
    <property type="component" value="Unassembled WGS sequence"/>
</dbReference>
<comment type="caution">
    <text evidence="1">The sequence shown here is derived from an EMBL/GenBank/DDBJ whole genome shotgun (WGS) entry which is preliminary data.</text>
</comment>
<gene>
    <name evidence="1" type="ORF">ACFSC3_03600</name>
</gene>
<name>A0ABW4N9Z5_9SPHN</name>
<keyword evidence="2" id="KW-1185">Reference proteome</keyword>
<protein>
    <submittedName>
        <fullName evidence="1">Type II toxin-antitoxin system ParD family antitoxin</fullName>
    </submittedName>
</protein>
<accession>A0ABW4N9Z5</accession>
<organism evidence="1 2">
    <name type="scientific">Sphingomonas floccifaciens</name>
    <dbReference type="NCBI Taxonomy" id="1844115"/>
    <lineage>
        <taxon>Bacteria</taxon>
        <taxon>Pseudomonadati</taxon>
        <taxon>Pseudomonadota</taxon>
        <taxon>Alphaproteobacteria</taxon>
        <taxon>Sphingomonadales</taxon>
        <taxon>Sphingomonadaceae</taxon>
        <taxon>Sphingomonas</taxon>
    </lineage>
</organism>